<dbReference type="AlphaFoldDB" id="A0A427AC30"/>
<evidence type="ECO:0000313" key="1">
    <source>
        <dbReference type="EMBL" id="RRT73815.1"/>
    </source>
</evidence>
<organism evidence="1 2">
    <name type="scientific">Ensete ventricosum</name>
    <name type="common">Abyssinian banana</name>
    <name type="synonym">Musa ensete</name>
    <dbReference type="NCBI Taxonomy" id="4639"/>
    <lineage>
        <taxon>Eukaryota</taxon>
        <taxon>Viridiplantae</taxon>
        <taxon>Streptophyta</taxon>
        <taxon>Embryophyta</taxon>
        <taxon>Tracheophyta</taxon>
        <taxon>Spermatophyta</taxon>
        <taxon>Magnoliopsida</taxon>
        <taxon>Liliopsida</taxon>
        <taxon>Zingiberales</taxon>
        <taxon>Musaceae</taxon>
        <taxon>Ensete</taxon>
    </lineage>
</organism>
<dbReference type="Proteomes" id="UP000287651">
    <property type="component" value="Unassembled WGS sequence"/>
</dbReference>
<proteinExistence type="predicted"/>
<gene>
    <name evidence="1" type="ORF">B296_00029139</name>
</gene>
<accession>A0A427AC30</accession>
<name>A0A427AC30_ENSVE</name>
<comment type="caution">
    <text evidence="1">The sequence shown here is derived from an EMBL/GenBank/DDBJ whole genome shotgun (WGS) entry which is preliminary data.</text>
</comment>
<reference evidence="1 2" key="1">
    <citation type="journal article" date="2014" name="Agronomy (Basel)">
        <title>A Draft Genome Sequence for Ensete ventricosum, the Drought-Tolerant Tree Against Hunger.</title>
        <authorList>
            <person name="Harrison J."/>
            <person name="Moore K.A."/>
            <person name="Paszkiewicz K."/>
            <person name="Jones T."/>
            <person name="Grant M."/>
            <person name="Ambacheew D."/>
            <person name="Muzemil S."/>
            <person name="Studholme D.J."/>
        </authorList>
    </citation>
    <scope>NUCLEOTIDE SEQUENCE [LARGE SCALE GENOMIC DNA]</scope>
</reference>
<dbReference type="EMBL" id="AMZH03002975">
    <property type="protein sequence ID" value="RRT73815.1"/>
    <property type="molecule type" value="Genomic_DNA"/>
</dbReference>
<evidence type="ECO:0000313" key="2">
    <source>
        <dbReference type="Proteomes" id="UP000287651"/>
    </source>
</evidence>
<sequence>MSPLLTYDATALAVASSPLQCNSNAAVRLLLPLPLRRCRCFPVRSEYVLTSTYGLILYRNASWFGARIIIAVTKILNFSQIRVHTNQYLWSNQVLYRNASQYRYRGFEYWSY</sequence>
<protein>
    <submittedName>
        <fullName evidence="1">Uncharacterized protein</fullName>
    </submittedName>
</protein>